<accession>A1SUM0</accession>
<dbReference type="AlphaFoldDB" id="A1SUM0"/>
<dbReference type="CDD" id="cd02440">
    <property type="entry name" value="AdoMet_MTases"/>
    <property type="match status" value="1"/>
</dbReference>
<dbReference type="InterPro" id="IPR041698">
    <property type="entry name" value="Methyltransf_25"/>
</dbReference>
<proteinExistence type="predicted"/>
<dbReference type="Proteomes" id="UP000000639">
    <property type="component" value="Chromosome"/>
</dbReference>
<evidence type="ECO:0000259" key="1">
    <source>
        <dbReference type="Pfam" id="PF13649"/>
    </source>
</evidence>
<dbReference type="STRING" id="357804.Ping_1362"/>
<keyword evidence="2" id="KW-0489">Methyltransferase</keyword>
<dbReference type="SUPFAM" id="SSF53335">
    <property type="entry name" value="S-adenosyl-L-methionine-dependent methyltransferases"/>
    <property type="match status" value="1"/>
</dbReference>
<keyword evidence="3" id="KW-1185">Reference proteome</keyword>
<dbReference type="EMBL" id="CP000510">
    <property type="protein sequence ID" value="ABM03185.1"/>
    <property type="molecule type" value="Genomic_DNA"/>
</dbReference>
<name>A1SUM0_PSYIN</name>
<organism evidence="2 3">
    <name type="scientific">Psychromonas ingrahamii (strain DSM 17664 / CCUG 51855 / 37)</name>
    <dbReference type="NCBI Taxonomy" id="357804"/>
    <lineage>
        <taxon>Bacteria</taxon>
        <taxon>Pseudomonadati</taxon>
        <taxon>Pseudomonadota</taxon>
        <taxon>Gammaproteobacteria</taxon>
        <taxon>Alteromonadales</taxon>
        <taxon>Psychromonadaceae</taxon>
        <taxon>Psychromonas</taxon>
    </lineage>
</organism>
<gene>
    <name evidence="2" type="ordered locus">Ping_1362</name>
</gene>
<dbReference type="PANTHER" id="PTHR12843">
    <property type="entry name" value="PROTEIN-LYSINE N-METHYLTRANSFERASE METTL10"/>
    <property type="match status" value="1"/>
</dbReference>
<dbReference type="GO" id="GO:0008168">
    <property type="term" value="F:methyltransferase activity"/>
    <property type="evidence" value="ECO:0007669"/>
    <property type="project" value="UniProtKB-KW"/>
</dbReference>
<keyword evidence="2" id="KW-0808">Transferase</keyword>
<dbReference type="Pfam" id="PF13649">
    <property type="entry name" value="Methyltransf_25"/>
    <property type="match status" value="1"/>
</dbReference>
<reference evidence="2 3" key="1">
    <citation type="submission" date="2007-01" db="EMBL/GenBank/DDBJ databases">
        <title>Complete sequence of Psychromonas ingrahamii 37.</title>
        <authorList>
            <consortium name="US DOE Joint Genome Institute"/>
            <person name="Copeland A."/>
            <person name="Lucas S."/>
            <person name="Lapidus A."/>
            <person name="Barry K."/>
            <person name="Detter J.C."/>
            <person name="Glavina del Rio T."/>
            <person name="Hammon N."/>
            <person name="Israni S."/>
            <person name="Dalin E."/>
            <person name="Tice H."/>
            <person name="Pitluck S."/>
            <person name="Thompson L.S."/>
            <person name="Brettin T."/>
            <person name="Bruce D."/>
            <person name="Han C."/>
            <person name="Tapia R."/>
            <person name="Schmutz J."/>
            <person name="Larimer F."/>
            <person name="Land M."/>
            <person name="Hauser L."/>
            <person name="Kyrpides N."/>
            <person name="Ivanova N."/>
            <person name="Staley J."/>
            <person name="Richardson P."/>
        </authorList>
    </citation>
    <scope>NUCLEOTIDE SEQUENCE [LARGE SCALE GENOMIC DNA]</scope>
    <source>
        <strain evidence="2 3">37</strain>
    </source>
</reference>
<dbReference type="HOGENOM" id="CLU_082414_0_0_6"/>
<dbReference type="KEGG" id="pin:Ping_1362"/>
<dbReference type="Gene3D" id="3.40.50.150">
    <property type="entry name" value="Vaccinia Virus protein VP39"/>
    <property type="match status" value="1"/>
</dbReference>
<dbReference type="PANTHER" id="PTHR12843:SF5">
    <property type="entry name" value="EEF1A LYSINE METHYLTRANSFERASE 2"/>
    <property type="match status" value="1"/>
</dbReference>
<protein>
    <submittedName>
        <fullName evidence="2">Methyltransferase type 12</fullName>
    </submittedName>
</protein>
<evidence type="ECO:0000313" key="3">
    <source>
        <dbReference type="Proteomes" id="UP000000639"/>
    </source>
</evidence>
<dbReference type="RefSeq" id="WP_011769745.1">
    <property type="nucleotide sequence ID" value="NC_008709.1"/>
</dbReference>
<dbReference type="eggNOG" id="COG0500">
    <property type="taxonomic scope" value="Bacteria"/>
</dbReference>
<sequence>MESKEHWEKVYTSKGETEVSWFQEHAHLSLKLIRDANTPTSASIIDVGGGASTLVDDLLVNGYQNVTVLDLSGAAMVTANARIKAHADDVQWLEADILTVELPTHAYDVWHDRAVFHFLTTEDERHAYVQKVLQTVKPGGLVIVATFAEDGPTECSGLPVMRYSANDLHSEFGEPFELLGHEKESHHTPGGNEQEFVYCFCRKVAS</sequence>
<feature type="domain" description="Methyltransferase" evidence="1">
    <location>
        <begin position="44"/>
        <end position="140"/>
    </location>
</feature>
<evidence type="ECO:0000313" key="2">
    <source>
        <dbReference type="EMBL" id="ABM03185.1"/>
    </source>
</evidence>
<dbReference type="OrthoDB" id="9788660at2"/>
<dbReference type="InterPro" id="IPR029063">
    <property type="entry name" value="SAM-dependent_MTases_sf"/>
</dbReference>
<dbReference type="GO" id="GO:0032259">
    <property type="term" value="P:methylation"/>
    <property type="evidence" value="ECO:0007669"/>
    <property type="project" value="UniProtKB-KW"/>
</dbReference>